<reference evidence="1 2" key="1">
    <citation type="submission" date="2019-12" db="EMBL/GenBank/DDBJ databases">
        <title>Novel species isolated from a subtropical stream in China.</title>
        <authorList>
            <person name="Lu H."/>
        </authorList>
    </citation>
    <scope>NUCLEOTIDE SEQUENCE [LARGE SCALE GENOMIC DNA]</scope>
    <source>
        <strain evidence="1 2">FT94W</strain>
    </source>
</reference>
<sequence length="406" mass="43376">MNDKTAAEPLHNNLRDLIGQAISDEIAAGAEQPDWCDSREIDRLADAVLAVLPKRRTTLSPELRAALDEAAKTGATVAEVPGGGLVFINRGEQLEDGPDLNCPACGGSGHADDARGAAAPAEANEAFAAFCDREGYPSDGPFDIALRKAFDAGRAAHPPADAAPVDAKPELDDNDRESLVMSIKDLSELATGEIEAMGSDHLLKPGGLKKATMADVKRKLPYVVGRLRAIVAKLDGAAQPSTAQGDALTPLENQIADLFGIGSEARQNRDTIFTNAKNTAHFAELLHAIEREFFMVPGEKLPPPFGDDDEPEDECLVNSWGCASTDDYIAQFRAALAQRAASQPDSERDAARLDLLIRYCGSDRFCLIDQRWHFLDPRGRVAGIGVTQREAIDAAMAAQQGEKGIA</sequence>
<gene>
    <name evidence="1" type="ORF">GTP38_11025</name>
</gene>
<proteinExistence type="predicted"/>
<evidence type="ECO:0000313" key="2">
    <source>
        <dbReference type="Proteomes" id="UP000449678"/>
    </source>
</evidence>
<comment type="caution">
    <text evidence="1">The sequence shown here is derived from an EMBL/GenBank/DDBJ whole genome shotgun (WGS) entry which is preliminary data.</text>
</comment>
<keyword evidence="2" id="KW-1185">Reference proteome</keyword>
<dbReference type="RefSeq" id="WP_160990254.1">
    <property type="nucleotide sequence ID" value="NZ_WWCO01000006.1"/>
</dbReference>
<accession>A0ABW9V5A0</accession>
<name>A0ABW9V5A0_9BURK</name>
<dbReference type="EMBL" id="WWCO01000006">
    <property type="protein sequence ID" value="MYM34871.1"/>
    <property type="molecule type" value="Genomic_DNA"/>
</dbReference>
<evidence type="ECO:0000313" key="1">
    <source>
        <dbReference type="EMBL" id="MYM34871.1"/>
    </source>
</evidence>
<dbReference type="Proteomes" id="UP000449678">
    <property type="component" value="Unassembled WGS sequence"/>
</dbReference>
<organism evidence="1 2">
    <name type="scientific">Duganella lactea</name>
    <dbReference type="NCBI Taxonomy" id="2692173"/>
    <lineage>
        <taxon>Bacteria</taxon>
        <taxon>Pseudomonadati</taxon>
        <taxon>Pseudomonadota</taxon>
        <taxon>Betaproteobacteria</taxon>
        <taxon>Burkholderiales</taxon>
        <taxon>Oxalobacteraceae</taxon>
        <taxon>Telluria group</taxon>
        <taxon>Duganella</taxon>
    </lineage>
</organism>
<protein>
    <submittedName>
        <fullName evidence="1">Uncharacterized protein</fullName>
    </submittedName>
</protein>